<dbReference type="PANTHER" id="PTHR42964:SF1">
    <property type="entry name" value="POLYKETIDE BIOSYNTHESIS ENOYL-COA HYDRATASE PKSH-RELATED"/>
    <property type="match status" value="1"/>
</dbReference>
<dbReference type="Proteomes" id="UP000198615">
    <property type="component" value="Unassembled WGS sequence"/>
</dbReference>
<dbReference type="SUPFAM" id="SSF52096">
    <property type="entry name" value="ClpP/crotonase"/>
    <property type="match status" value="1"/>
</dbReference>
<comment type="caution">
    <text evidence="2">The sequence shown here is derived from an EMBL/GenBank/DDBJ whole genome shotgun (WGS) entry which is preliminary data.</text>
</comment>
<dbReference type="PANTHER" id="PTHR42964">
    <property type="entry name" value="ENOYL-COA HYDRATASE"/>
    <property type="match status" value="1"/>
</dbReference>
<reference evidence="2 3" key="1">
    <citation type="submission" date="2016-10" db="EMBL/GenBank/DDBJ databases">
        <authorList>
            <person name="Varghese N."/>
            <person name="Submissions S."/>
        </authorList>
    </citation>
    <scope>NUCLEOTIDE SEQUENCE [LARGE SCALE GENOMIC DNA]</scope>
    <source>
        <strain evidence="2 3">DSM 18839</strain>
    </source>
</reference>
<dbReference type="GO" id="GO:0003824">
    <property type="term" value="F:catalytic activity"/>
    <property type="evidence" value="ECO:0007669"/>
    <property type="project" value="UniProtKB-ARBA"/>
</dbReference>
<name>A0A8G2BFD3_9PROT</name>
<evidence type="ECO:0000256" key="1">
    <source>
        <dbReference type="ARBA" id="ARBA00005254"/>
    </source>
</evidence>
<proteinExistence type="inferred from homology"/>
<dbReference type="InterPro" id="IPR029045">
    <property type="entry name" value="ClpP/crotonase-like_dom_sf"/>
</dbReference>
<dbReference type="InterPro" id="IPR001753">
    <property type="entry name" value="Enoyl-CoA_hydra/iso"/>
</dbReference>
<dbReference type="Pfam" id="PF00378">
    <property type="entry name" value="ECH_1"/>
    <property type="match status" value="1"/>
</dbReference>
<keyword evidence="3" id="KW-1185">Reference proteome</keyword>
<sequence>MSHVRVERYEHVARVTLDRSAKRNAMSSDVAAELTAAFLALADADDLRVVVLSGEGPSFCGGADVKELAALTPETADSFIRGLHAAIAAAMTCPVPVIAAIRGACVGAGLELVAGCDMRIATHDAHFSMPEVKIGVPSVIEAALLPRLMGRGKAARMVLTGETIDAQTAFNWGLVEELVSADDLMFRAGALAAEIAEADPLAIRAQKRLIRAWDDMTIEQAVEASVREFADSYRTSAPRDRLAAAMAGRK</sequence>
<evidence type="ECO:0000313" key="3">
    <source>
        <dbReference type="Proteomes" id="UP000198615"/>
    </source>
</evidence>
<comment type="similarity">
    <text evidence="1">Belongs to the enoyl-CoA hydratase/isomerase family.</text>
</comment>
<accession>A0A8G2BFD3</accession>
<dbReference type="AlphaFoldDB" id="A0A8G2BFD3"/>
<dbReference type="RefSeq" id="WP_093148376.1">
    <property type="nucleotide sequence ID" value="NZ_FNBW01000002.1"/>
</dbReference>
<dbReference type="Gene3D" id="3.90.226.10">
    <property type="entry name" value="2-enoyl-CoA Hydratase, Chain A, domain 1"/>
    <property type="match status" value="1"/>
</dbReference>
<protein>
    <submittedName>
        <fullName evidence="2">Enoyl-CoA hydratase/carnithine racemase</fullName>
    </submittedName>
</protein>
<dbReference type="OrthoDB" id="7957667at2"/>
<dbReference type="InterPro" id="IPR051683">
    <property type="entry name" value="Enoyl-CoA_Hydratase/Isomerase"/>
</dbReference>
<gene>
    <name evidence="2" type="ORF">SAMN05660686_00837</name>
</gene>
<organism evidence="2 3">
    <name type="scientific">Thalassobaculum litoreum DSM 18839</name>
    <dbReference type="NCBI Taxonomy" id="1123362"/>
    <lineage>
        <taxon>Bacteria</taxon>
        <taxon>Pseudomonadati</taxon>
        <taxon>Pseudomonadota</taxon>
        <taxon>Alphaproteobacteria</taxon>
        <taxon>Rhodospirillales</taxon>
        <taxon>Thalassobaculaceae</taxon>
        <taxon>Thalassobaculum</taxon>
    </lineage>
</organism>
<evidence type="ECO:0000313" key="2">
    <source>
        <dbReference type="EMBL" id="SDF27086.1"/>
    </source>
</evidence>
<dbReference type="EMBL" id="FNBW01000002">
    <property type="protein sequence ID" value="SDF27086.1"/>
    <property type="molecule type" value="Genomic_DNA"/>
</dbReference>
<dbReference type="CDD" id="cd06558">
    <property type="entry name" value="crotonase-like"/>
    <property type="match status" value="1"/>
</dbReference>